<gene>
    <name evidence="2" type="ORF">DQQ10_27485</name>
</gene>
<reference evidence="2 3" key="1">
    <citation type="submission" date="2018-06" db="EMBL/GenBank/DDBJ databases">
        <title>Chryseolinea flavus sp. nov., a member of the phylum Bacteroidetes isolated from soil.</title>
        <authorList>
            <person name="Li Y."/>
            <person name="Wang J."/>
        </authorList>
    </citation>
    <scope>NUCLEOTIDE SEQUENCE [LARGE SCALE GENOMIC DNA]</scope>
    <source>
        <strain evidence="2 3">SDU1-6</strain>
    </source>
</reference>
<keyword evidence="1" id="KW-0732">Signal</keyword>
<dbReference type="AlphaFoldDB" id="A0A364XTX8"/>
<proteinExistence type="predicted"/>
<organism evidence="2 3">
    <name type="scientific">Pseudochryseolinea flava</name>
    <dbReference type="NCBI Taxonomy" id="2059302"/>
    <lineage>
        <taxon>Bacteria</taxon>
        <taxon>Pseudomonadati</taxon>
        <taxon>Bacteroidota</taxon>
        <taxon>Cytophagia</taxon>
        <taxon>Cytophagales</taxon>
        <taxon>Fulvivirgaceae</taxon>
        <taxon>Pseudochryseolinea</taxon>
    </lineage>
</organism>
<accession>A0A364XTX8</accession>
<dbReference type="OrthoDB" id="1091532at2"/>
<evidence type="ECO:0000313" key="3">
    <source>
        <dbReference type="Proteomes" id="UP000251889"/>
    </source>
</evidence>
<keyword evidence="3" id="KW-1185">Reference proteome</keyword>
<comment type="caution">
    <text evidence="2">The sequence shown here is derived from an EMBL/GenBank/DDBJ whole genome shotgun (WGS) entry which is preliminary data.</text>
</comment>
<dbReference type="Proteomes" id="UP000251889">
    <property type="component" value="Unassembled WGS sequence"/>
</dbReference>
<dbReference type="RefSeq" id="WP_112750166.1">
    <property type="nucleotide sequence ID" value="NZ_QMFY01000033.1"/>
</dbReference>
<evidence type="ECO:0000313" key="2">
    <source>
        <dbReference type="EMBL" id="RAV97628.1"/>
    </source>
</evidence>
<evidence type="ECO:0008006" key="4">
    <source>
        <dbReference type="Google" id="ProtNLM"/>
    </source>
</evidence>
<name>A0A364XTX8_9BACT</name>
<sequence length="574" mass="63048">MNLSQKRILLFGVALACLCSLQLVAQDLASIGKENPFSVSGGISANQIFYKASGIDSRRDPYSYYVSGNVNFGLYGWSVPLSFSYSNQNFSYQQPFNQYSLHPTYKWITGHVGYTSMTFSPYTLSGHVFLGVGIDATPTGKLKISAMYGRLRRAVELDTLTERNEPSYERRGYGFKVNYGDGRRFIELTTFRAKDDSTSIGFIPDDYGVKPQENLVFSLGGGMTFFEKLMVKAEWANSAITRDQRVAENGGRGIFGSMGGIFTPRISTAYYNAIKSSLSYQGNGYAVGLGYERIDPEYTTLGAYYFNNDLENITVNGATALAGGKVNLSASVGTQRDNLNGDKITTMRRVVSALNVGFVPNEKLNLSTSYSNFQTYTNVRSQFVTINQVTPYDNLDTLNFTQITQNLTLTGNYLLPSTEQKKRSISANLSIMKAADKQVQVEQNSGSTFYNINTAYSLSIVPSNLTLSASFNYSLNEAAGMKSSTMGPSLTASKALFDKKMRVTGSCSANNTYVDGTTTSRVMTIRANTGYTIKQKHSLSLNLVALTRTQKSEAGSKGFKEFTGTLGYNYSFGN</sequence>
<feature type="signal peptide" evidence="1">
    <location>
        <begin position="1"/>
        <end position="25"/>
    </location>
</feature>
<evidence type="ECO:0000256" key="1">
    <source>
        <dbReference type="SAM" id="SignalP"/>
    </source>
</evidence>
<protein>
    <recommendedName>
        <fullName evidence="4">Outer membrane protein beta-barrel domain-containing protein</fullName>
    </recommendedName>
</protein>
<feature type="chain" id="PRO_5017033683" description="Outer membrane protein beta-barrel domain-containing protein" evidence="1">
    <location>
        <begin position="26"/>
        <end position="574"/>
    </location>
</feature>
<dbReference type="EMBL" id="QMFY01000033">
    <property type="protein sequence ID" value="RAV97628.1"/>
    <property type="molecule type" value="Genomic_DNA"/>
</dbReference>